<keyword evidence="4" id="KW-0804">Transcription</keyword>
<dbReference type="GO" id="GO:0003677">
    <property type="term" value="F:DNA binding"/>
    <property type="evidence" value="ECO:0007669"/>
    <property type="project" value="UniProtKB-KW"/>
</dbReference>
<evidence type="ECO:0000313" key="8">
    <source>
        <dbReference type="Proteomes" id="UP000044625"/>
    </source>
</evidence>
<organism evidence="6 9">
    <name type="scientific">Yersinia pekkanenii</name>
    <dbReference type="NCBI Taxonomy" id="1288385"/>
    <lineage>
        <taxon>Bacteria</taxon>
        <taxon>Pseudomonadati</taxon>
        <taxon>Pseudomonadota</taxon>
        <taxon>Gammaproteobacteria</taxon>
        <taxon>Enterobacterales</taxon>
        <taxon>Yersiniaceae</taxon>
        <taxon>Yersinia</taxon>
    </lineage>
</organism>
<dbReference type="EMBL" id="CQAZ01000002">
    <property type="protein sequence ID" value="CNH11356.1"/>
    <property type="molecule type" value="Genomic_DNA"/>
</dbReference>
<keyword evidence="2" id="KW-0805">Transcription regulation</keyword>
<proteinExistence type="inferred from homology"/>
<evidence type="ECO:0000256" key="1">
    <source>
        <dbReference type="ARBA" id="ARBA00006157"/>
    </source>
</evidence>
<keyword evidence="3" id="KW-0238">DNA-binding</keyword>
<dbReference type="PROSITE" id="PS50943">
    <property type="entry name" value="HTH_CROC1"/>
    <property type="match status" value="1"/>
</dbReference>
<reference evidence="6" key="3">
    <citation type="submission" date="2015-03" db="EMBL/GenBank/DDBJ databases">
        <authorList>
            <person name="Murphy D."/>
        </authorList>
    </citation>
    <scope>NUCLEOTIDE SEQUENCE [LARGE SCALE GENOMIC DNA]</scope>
    <source>
        <strain evidence="6">A125KOH2</strain>
    </source>
</reference>
<evidence type="ECO:0000313" key="6">
    <source>
        <dbReference type="EMBL" id="CNH11356.1"/>
    </source>
</evidence>
<evidence type="ECO:0000259" key="5">
    <source>
        <dbReference type="PROSITE" id="PS50943"/>
    </source>
</evidence>
<keyword evidence="8" id="KW-1185">Reference proteome</keyword>
<reference evidence="7 8" key="2">
    <citation type="submission" date="2015-03" db="EMBL/GenBank/DDBJ databases">
        <authorList>
            <consortium name="Pathogen Informatics"/>
            <person name="Murphy D."/>
        </authorList>
    </citation>
    <scope>NUCLEOTIDE SEQUENCE [LARGE SCALE GENOMIC DNA]</scope>
    <source>
        <strain evidence="8">type strain: CIP110230</strain>
        <strain evidence="7">Type strain: CIP110230</strain>
    </source>
</reference>
<dbReference type="InterPro" id="IPR038722">
    <property type="entry name" value="Ner_HTH_dom"/>
</dbReference>
<dbReference type="RefSeq" id="WP_049608950.1">
    <property type="nucleotide sequence ID" value="NZ_CAWMMU010000003.1"/>
</dbReference>
<sequence length="73" mass="7772">MKETDWHRADIVAAIHKKGLSLTSLSVDAGLAPSTLRNALRGSYPKAEVIIANAIGVSPAVIWPSRHAERAGK</sequence>
<protein>
    <submittedName>
        <fullName evidence="6 7">Transcriptional regulator Nlp</fullName>
    </submittedName>
</protein>
<dbReference type="Pfam" id="PF13693">
    <property type="entry name" value="HTH_35"/>
    <property type="match status" value="1"/>
</dbReference>
<dbReference type="STRING" id="1288385.ERS137968_00961"/>
<dbReference type="EMBL" id="CWJL01000003">
    <property type="protein sequence ID" value="CRY64829.1"/>
    <property type="molecule type" value="Genomic_DNA"/>
</dbReference>
<dbReference type="InterPro" id="IPR010982">
    <property type="entry name" value="Lambda_DNA-bd_dom_sf"/>
</dbReference>
<name>A0A0T9NHZ4_9GAMM</name>
<evidence type="ECO:0000256" key="2">
    <source>
        <dbReference type="ARBA" id="ARBA00023015"/>
    </source>
</evidence>
<dbReference type="CDD" id="cd00093">
    <property type="entry name" value="HTH_XRE"/>
    <property type="match status" value="1"/>
</dbReference>
<dbReference type="InterPro" id="IPR001387">
    <property type="entry name" value="Cro/C1-type_HTH"/>
</dbReference>
<evidence type="ECO:0000313" key="7">
    <source>
        <dbReference type="EMBL" id="CRY64829.1"/>
    </source>
</evidence>
<dbReference type="SUPFAM" id="SSF47413">
    <property type="entry name" value="lambda repressor-like DNA-binding domains"/>
    <property type="match status" value="1"/>
</dbReference>
<dbReference type="Proteomes" id="UP000045840">
    <property type="component" value="Unassembled WGS sequence"/>
</dbReference>
<evidence type="ECO:0000256" key="3">
    <source>
        <dbReference type="ARBA" id="ARBA00023125"/>
    </source>
</evidence>
<comment type="similarity">
    <text evidence="1">Belongs to the ner transcriptional regulatory family.</text>
</comment>
<dbReference type="Proteomes" id="UP000044625">
    <property type="component" value="Unassembled WGS sequence"/>
</dbReference>
<reference evidence="9" key="1">
    <citation type="submission" date="2015-03" db="EMBL/GenBank/DDBJ databases">
        <authorList>
            <consortium name="Pathogen Informatics"/>
        </authorList>
    </citation>
    <scope>NUCLEOTIDE SEQUENCE [LARGE SCALE GENOMIC DNA]</scope>
    <source>
        <strain evidence="9">A125KOH2</strain>
    </source>
</reference>
<accession>A0A0T9NHZ4</accession>
<dbReference type="AlphaFoldDB" id="A0A0T9NHZ4"/>
<gene>
    <name evidence="6" type="ORF">ERS008529_00384</name>
    <name evidence="7" type="ORF">ERS137968_00961</name>
</gene>
<dbReference type="OrthoDB" id="5405994at2"/>
<evidence type="ECO:0000313" key="9">
    <source>
        <dbReference type="Proteomes" id="UP000045840"/>
    </source>
</evidence>
<dbReference type="Gene3D" id="1.10.260.40">
    <property type="entry name" value="lambda repressor-like DNA-binding domains"/>
    <property type="match status" value="1"/>
</dbReference>
<evidence type="ECO:0000256" key="4">
    <source>
        <dbReference type="ARBA" id="ARBA00023163"/>
    </source>
</evidence>
<feature type="domain" description="HTH cro/C1-type" evidence="5">
    <location>
        <begin position="11"/>
        <end position="62"/>
    </location>
</feature>